<sequence>MSKSLADKLNQGISPQQFMEGMTKNKEAFAANYESFAWPDEETKEFYESLNNRDDLRCLIISADWCGDALRSVPIVFRAMETAGIPTEVFIIEQNYDFIDQHLVLGGRSIPIVLFSDTGGYQLGKWGPRPAHVQQAMIDFKAANPDREAPDYQDNLKVAREEIGRRYGEQSDYAPVILREIGDLLSGV</sequence>
<organism evidence="1 2">
    <name type="scientific">Cohnella fermenti</name>
    <dbReference type="NCBI Taxonomy" id="2565925"/>
    <lineage>
        <taxon>Bacteria</taxon>
        <taxon>Bacillati</taxon>
        <taxon>Bacillota</taxon>
        <taxon>Bacilli</taxon>
        <taxon>Bacillales</taxon>
        <taxon>Paenibacillaceae</taxon>
        <taxon>Cohnella</taxon>
    </lineage>
</organism>
<dbReference type="Proteomes" id="UP000310636">
    <property type="component" value="Unassembled WGS sequence"/>
</dbReference>
<dbReference type="OrthoDB" id="6120799at2"/>
<name>A0A4S4BFB5_9BACL</name>
<dbReference type="Gene3D" id="3.40.30.10">
    <property type="entry name" value="Glutaredoxin"/>
    <property type="match status" value="1"/>
</dbReference>
<dbReference type="AlphaFoldDB" id="A0A4S4BFB5"/>
<reference evidence="1 2" key="1">
    <citation type="submission" date="2019-04" db="EMBL/GenBank/DDBJ databases">
        <title>Cohnella sp. nov. isolated from preserved vegetables.</title>
        <authorList>
            <person name="Lin S.-Y."/>
            <person name="Hung M.-H."/>
            <person name="Young C.-C."/>
        </authorList>
    </citation>
    <scope>NUCLEOTIDE SEQUENCE [LARGE SCALE GENOMIC DNA]</scope>
    <source>
        <strain evidence="1 2">CC-MHH1044</strain>
    </source>
</reference>
<accession>A0A4S4BFB5</accession>
<gene>
    <name evidence="1" type="ORF">E6C55_31100</name>
</gene>
<evidence type="ECO:0000313" key="2">
    <source>
        <dbReference type="Proteomes" id="UP000310636"/>
    </source>
</evidence>
<comment type="caution">
    <text evidence="1">The sequence shown here is derived from an EMBL/GenBank/DDBJ whole genome shotgun (WGS) entry which is preliminary data.</text>
</comment>
<dbReference type="Pfam" id="PF14595">
    <property type="entry name" value="Thioredoxin_9"/>
    <property type="match status" value="1"/>
</dbReference>
<dbReference type="RefSeq" id="WP_136373737.1">
    <property type="nucleotide sequence ID" value="NZ_SSOB01000065.1"/>
</dbReference>
<keyword evidence="2" id="KW-1185">Reference proteome</keyword>
<protein>
    <submittedName>
        <fullName evidence="1">Thioredoxin family protein</fullName>
    </submittedName>
</protein>
<dbReference type="EMBL" id="SSOB01000065">
    <property type="protein sequence ID" value="THF72994.1"/>
    <property type="molecule type" value="Genomic_DNA"/>
</dbReference>
<dbReference type="SUPFAM" id="SSF52833">
    <property type="entry name" value="Thioredoxin-like"/>
    <property type="match status" value="1"/>
</dbReference>
<dbReference type="InterPro" id="IPR036249">
    <property type="entry name" value="Thioredoxin-like_sf"/>
</dbReference>
<evidence type="ECO:0000313" key="1">
    <source>
        <dbReference type="EMBL" id="THF72994.1"/>
    </source>
</evidence>
<proteinExistence type="predicted"/>